<gene>
    <name evidence="1" type="ORF">B296_00056735</name>
</gene>
<protein>
    <submittedName>
        <fullName evidence="1">Uncharacterized protein</fullName>
    </submittedName>
</protein>
<accession>A0A426XUM6</accession>
<sequence>MSICIGGHHFLSSIGDIMAMASLACKRGFPPPPYVAADCSLPAGAAAVLLYSVDTSPDATSITSDAATTDHLVLHHRKKTIRFIRTFSSSPLRCWENSNRLTNVEETCMATNVNSTRLLPNAMLNNSEKKLIFIIPTSNFVDIRALLPPAAQLREVLL</sequence>
<dbReference type="AlphaFoldDB" id="A0A426XUM6"/>
<proteinExistence type="predicted"/>
<organism evidence="1 2">
    <name type="scientific">Ensete ventricosum</name>
    <name type="common">Abyssinian banana</name>
    <name type="synonym">Musa ensete</name>
    <dbReference type="NCBI Taxonomy" id="4639"/>
    <lineage>
        <taxon>Eukaryota</taxon>
        <taxon>Viridiplantae</taxon>
        <taxon>Streptophyta</taxon>
        <taxon>Embryophyta</taxon>
        <taxon>Tracheophyta</taxon>
        <taxon>Spermatophyta</taxon>
        <taxon>Magnoliopsida</taxon>
        <taxon>Liliopsida</taxon>
        <taxon>Zingiberales</taxon>
        <taxon>Musaceae</taxon>
        <taxon>Ensete</taxon>
    </lineage>
</organism>
<evidence type="ECO:0000313" key="1">
    <source>
        <dbReference type="EMBL" id="RRT43001.1"/>
    </source>
</evidence>
<comment type="caution">
    <text evidence="1">The sequence shown here is derived from an EMBL/GenBank/DDBJ whole genome shotgun (WGS) entry which is preliminary data.</text>
</comment>
<evidence type="ECO:0000313" key="2">
    <source>
        <dbReference type="Proteomes" id="UP000287651"/>
    </source>
</evidence>
<dbReference type="EMBL" id="AMZH03017443">
    <property type="protein sequence ID" value="RRT43001.1"/>
    <property type="molecule type" value="Genomic_DNA"/>
</dbReference>
<name>A0A426XUM6_ENSVE</name>
<dbReference type="Proteomes" id="UP000287651">
    <property type="component" value="Unassembled WGS sequence"/>
</dbReference>
<reference evidence="1 2" key="1">
    <citation type="journal article" date="2014" name="Agronomy (Basel)">
        <title>A Draft Genome Sequence for Ensete ventricosum, the Drought-Tolerant Tree Against Hunger.</title>
        <authorList>
            <person name="Harrison J."/>
            <person name="Moore K.A."/>
            <person name="Paszkiewicz K."/>
            <person name="Jones T."/>
            <person name="Grant M."/>
            <person name="Ambacheew D."/>
            <person name="Muzemil S."/>
            <person name="Studholme D.J."/>
        </authorList>
    </citation>
    <scope>NUCLEOTIDE SEQUENCE [LARGE SCALE GENOMIC DNA]</scope>
</reference>